<reference evidence="1" key="2">
    <citation type="submission" date="2023-05" db="EMBL/GenBank/DDBJ databases">
        <authorList>
            <consortium name="Lawrence Berkeley National Laboratory"/>
            <person name="Steindorff A."/>
            <person name="Hensen N."/>
            <person name="Bonometti L."/>
            <person name="Westerberg I."/>
            <person name="Brannstrom I.O."/>
            <person name="Guillou S."/>
            <person name="Cros-Aarteil S."/>
            <person name="Calhoun S."/>
            <person name="Haridas S."/>
            <person name="Kuo A."/>
            <person name="Mondo S."/>
            <person name="Pangilinan J."/>
            <person name="Riley R."/>
            <person name="Labutti K."/>
            <person name="Andreopoulos B."/>
            <person name="Lipzen A."/>
            <person name="Chen C."/>
            <person name="Yanf M."/>
            <person name="Daum C."/>
            <person name="Ng V."/>
            <person name="Clum A."/>
            <person name="Ohm R."/>
            <person name="Martin F."/>
            <person name="Silar P."/>
            <person name="Natvig D."/>
            <person name="Lalanne C."/>
            <person name="Gautier V."/>
            <person name="Ament-Velasquez S.L."/>
            <person name="Kruys A."/>
            <person name="Hutchinson M.I."/>
            <person name="Powell A.J."/>
            <person name="Barry K."/>
            <person name="Miller A.N."/>
            <person name="Grigoriev I.V."/>
            <person name="Debuchy R."/>
            <person name="Gladieux P."/>
            <person name="Thoren M.H."/>
            <person name="Johannesson H."/>
        </authorList>
    </citation>
    <scope>NUCLEOTIDE SEQUENCE</scope>
    <source>
        <strain evidence="1">CBS 359.72</strain>
    </source>
</reference>
<proteinExistence type="predicted"/>
<dbReference type="EMBL" id="MU857855">
    <property type="protein sequence ID" value="KAK4243182.1"/>
    <property type="molecule type" value="Genomic_DNA"/>
</dbReference>
<reference evidence="1" key="1">
    <citation type="journal article" date="2023" name="Mol. Phylogenet. Evol.">
        <title>Genome-scale phylogeny and comparative genomics of the fungal order Sordariales.</title>
        <authorList>
            <person name="Hensen N."/>
            <person name="Bonometti L."/>
            <person name="Westerberg I."/>
            <person name="Brannstrom I.O."/>
            <person name="Guillou S."/>
            <person name="Cros-Aarteil S."/>
            <person name="Calhoun S."/>
            <person name="Haridas S."/>
            <person name="Kuo A."/>
            <person name="Mondo S."/>
            <person name="Pangilinan J."/>
            <person name="Riley R."/>
            <person name="LaButti K."/>
            <person name="Andreopoulos B."/>
            <person name="Lipzen A."/>
            <person name="Chen C."/>
            <person name="Yan M."/>
            <person name="Daum C."/>
            <person name="Ng V."/>
            <person name="Clum A."/>
            <person name="Steindorff A."/>
            <person name="Ohm R.A."/>
            <person name="Martin F."/>
            <person name="Silar P."/>
            <person name="Natvig D.O."/>
            <person name="Lalanne C."/>
            <person name="Gautier V."/>
            <person name="Ament-Velasquez S.L."/>
            <person name="Kruys A."/>
            <person name="Hutchinson M.I."/>
            <person name="Powell A.J."/>
            <person name="Barry K."/>
            <person name="Miller A.N."/>
            <person name="Grigoriev I.V."/>
            <person name="Debuchy R."/>
            <person name="Gladieux P."/>
            <person name="Hiltunen Thoren M."/>
            <person name="Johannesson H."/>
        </authorList>
    </citation>
    <scope>NUCLEOTIDE SEQUENCE</scope>
    <source>
        <strain evidence="1">CBS 359.72</strain>
    </source>
</reference>
<dbReference type="Proteomes" id="UP001303647">
    <property type="component" value="Unassembled WGS sequence"/>
</dbReference>
<sequence>RYDYFPQLAKFVLRMPGTIREAAIGQIERLVIEQLIDIQRGNDQVAADFARKVVVTGSPDTVTTDGGSHCPDGSFTYEDARAACVVLEVSHSQKRRDLPFLADKYILGSDGQTQVVIRIDLEYRKNKGKEARLLVWRPRFTEEDGRVVLEAAKTETGIFRAVDGSLVNGERILRIGLKDFGFWPDCLGIDDISGEVTISFSQLYEIVQMAEARKECMDRGRREVNYLKRRRVRSPPE</sequence>
<gene>
    <name evidence="1" type="ORF">C7999DRAFT_18435</name>
</gene>
<dbReference type="AlphaFoldDB" id="A0AAN7HFC4"/>
<comment type="caution">
    <text evidence="1">The sequence shown here is derived from an EMBL/GenBank/DDBJ whole genome shotgun (WGS) entry which is preliminary data.</text>
</comment>
<keyword evidence="2" id="KW-1185">Reference proteome</keyword>
<organism evidence="1 2">
    <name type="scientific">Corynascus novoguineensis</name>
    <dbReference type="NCBI Taxonomy" id="1126955"/>
    <lineage>
        <taxon>Eukaryota</taxon>
        <taxon>Fungi</taxon>
        <taxon>Dikarya</taxon>
        <taxon>Ascomycota</taxon>
        <taxon>Pezizomycotina</taxon>
        <taxon>Sordariomycetes</taxon>
        <taxon>Sordariomycetidae</taxon>
        <taxon>Sordariales</taxon>
        <taxon>Chaetomiaceae</taxon>
        <taxon>Corynascus</taxon>
    </lineage>
</organism>
<evidence type="ECO:0000313" key="1">
    <source>
        <dbReference type="EMBL" id="KAK4243182.1"/>
    </source>
</evidence>
<evidence type="ECO:0000313" key="2">
    <source>
        <dbReference type="Proteomes" id="UP001303647"/>
    </source>
</evidence>
<protein>
    <submittedName>
        <fullName evidence="1">Uncharacterized protein</fullName>
    </submittedName>
</protein>
<name>A0AAN7HFC4_9PEZI</name>
<feature type="non-terminal residue" evidence="1">
    <location>
        <position position="1"/>
    </location>
</feature>
<accession>A0AAN7HFC4</accession>